<dbReference type="SUPFAM" id="SSF48065">
    <property type="entry name" value="DBL homology domain (DH-domain)"/>
    <property type="match status" value="1"/>
</dbReference>
<dbReference type="VEuPathDB" id="AmoebaDB:ACA1_289300"/>
<dbReference type="RefSeq" id="XP_004367952.1">
    <property type="nucleotide sequence ID" value="XM_004367895.1"/>
</dbReference>
<dbReference type="GeneID" id="14926242"/>
<dbReference type="AlphaFoldDB" id="L8HJ05"/>
<protein>
    <submittedName>
        <fullName evidence="4">RhoGEF domain containing protein</fullName>
    </submittedName>
</protein>
<dbReference type="PANTHER" id="PTHR12673:SF159">
    <property type="entry name" value="LD03170P"/>
    <property type="match status" value="1"/>
</dbReference>
<dbReference type="InterPro" id="IPR035899">
    <property type="entry name" value="DBL_dom_sf"/>
</dbReference>
<feature type="region of interest" description="Disordered" evidence="2">
    <location>
        <begin position="357"/>
        <end position="384"/>
    </location>
</feature>
<dbReference type="Proteomes" id="UP000011083">
    <property type="component" value="Unassembled WGS sequence"/>
</dbReference>
<feature type="coiled-coil region" evidence="1">
    <location>
        <begin position="600"/>
        <end position="627"/>
    </location>
</feature>
<feature type="region of interest" description="Disordered" evidence="2">
    <location>
        <begin position="407"/>
        <end position="432"/>
    </location>
</feature>
<dbReference type="InterPro" id="IPR051092">
    <property type="entry name" value="FYVE_RhoGEF_PH"/>
</dbReference>
<dbReference type="Gene3D" id="1.20.900.10">
    <property type="entry name" value="Dbl homology (DH) domain"/>
    <property type="match status" value="1"/>
</dbReference>
<dbReference type="Gene3D" id="2.30.29.30">
    <property type="entry name" value="Pleckstrin-homology domain (PH domain)/Phosphotyrosine-binding domain (PTB)"/>
    <property type="match status" value="1"/>
</dbReference>
<dbReference type="OrthoDB" id="6152532at2759"/>
<evidence type="ECO:0000313" key="4">
    <source>
        <dbReference type="EMBL" id="ELR25197.1"/>
    </source>
</evidence>
<dbReference type="InterPro" id="IPR011993">
    <property type="entry name" value="PH-like_dom_sf"/>
</dbReference>
<dbReference type="PANTHER" id="PTHR12673">
    <property type="entry name" value="FACIOGENITAL DYSPLASIA PROTEIN"/>
    <property type="match status" value="1"/>
</dbReference>
<evidence type="ECO:0000313" key="5">
    <source>
        <dbReference type="Proteomes" id="UP000011083"/>
    </source>
</evidence>
<feature type="compositionally biased region" description="Polar residues" evidence="2">
    <location>
        <begin position="212"/>
        <end position="230"/>
    </location>
</feature>
<gene>
    <name evidence="4" type="ORF">ACA1_289300</name>
</gene>
<dbReference type="GO" id="GO:0005737">
    <property type="term" value="C:cytoplasm"/>
    <property type="evidence" value="ECO:0007669"/>
    <property type="project" value="TreeGrafter"/>
</dbReference>
<dbReference type="PROSITE" id="PS50010">
    <property type="entry name" value="DH_2"/>
    <property type="match status" value="1"/>
</dbReference>
<dbReference type="InterPro" id="IPR000219">
    <property type="entry name" value="DH_dom"/>
</dbReference>
<dbReference type="KEGG" id="acan:ACA1_289300"/>
<reference evidence="4 5" key="1">
    <citation type="journal article" date="2013" name="Genome Biol.">
        <title>Genome of Acanthamoeba castellanii highlights extensive lateral gene transfer and early evolution of tyrosine kinase signaling.</title>
        <authorList>
            <person name="Clarke M."/>
            <person name="Lohan A.J."/>
            <person name="Liu B."/>
            <person name="Lagkouvardos I."/>
            <person name="Roy S."/>
            <person name="Zafar N."/>
            <person name="Bertelli C."/>
            <person name="Schilde C."/>
            <person name="Kianianmomeni A."/>
            <person name="Burglin T.R."/>
            <person name="Frech C."/>
            <person name="Turcotte B."/>
            <person name="Kopec K.O."/>
            <person name="Synnott J.M."/>
            <person name="Choo C."/>
            <person name="Paponov I."/>
            <person name="Finkler A."/>
            <person name="Soon Heng Tan C."/>
            <person name="Hutchins A.P."/>
            <person name="Weinmeier T."/>
            <person name="Rattei T."/>
            <person name="Chu J.S."/>
            <person name="Gimenez G."/>
            <person name="Irimia M."/>
            <person name="Rigden D.J."/>
            <person name="Fitzpatrick D.A."/>
            <person name="Lorenzo-Morales J."/>
            <person name="Bateman A."/>
            <person name="Chiu C.H."/>
            <person name="Tang P."/>
            <person name="Hegemann P."/>
            <person name="Fromm H."/>
            <person name="Raoult D."/>
            <person name="Greub G."/>
            <person name="Miranda-Saavedra D."/>
            <person name="Chen N."/>
            <person name="Nash P."/>
            <person name="Ginger M.L."/>
            <person name="Horn M."/>
            <person name="Schaap P."/>
            <person name="Caler L."/>
            <person name="Loftus B."/>
        </authorList>
    </citation>
    <scope>NUCLEOTIDE SEQUENCE [LARGE SCALE GENOMIC DNA]</scope>
    <source>
        <strain evidence="4 5">Neff</strain>
    </source>
</reference>
<name>L8HJ05_ACACF</name>
<keyword evidence="1" id="KW-0175">Coiled coil</keyword>
<dbReference type="SUPFAM" id="SSF50729">
    <property type="entry name" value="PH domain-like"/>
    <property type="match status" value="1"/>
</dbReference>
<evidence type="ECO:0000256" key="1">
    <source>
        <dbReference type="SAM" id="Coils"/>
    </source>
</evidence>
<dbReference type="Pfam" id="PF00621">
    <property type="entry name" value="RhoGEF"/>
    <property type="match status" value="1"/>
</dbReference>
<feature type="domain" description="DH" evidence="3">
    <location>
        <begin position="439"/>
        <end position="617"/>
    </location>
</feature>
<sequence length="766" mass="84760">MESSPRGRANLPSPQKKGVHIHVKLPSGTEVHEFILPAGYTVDQVKRAIFKQIPDLAKETNPNDYQLKLRDTLRSKEEILNVEFSKLQNLATVMSAADETPLELSILSTKVGSVRSQPTWAPTLWFNTRDRGALRPHYAADAHKRTFGHFESSWTLAGWRCITASHCPSQVSTRYASPAILHVECQPHKRFYWTHLAALYFASRHISPRHFNPSSSDKGQASAQQPTSVANRGHADVDTRDDTIKELQEQLARAHASVTQLNAKLARIGRLARLELLPLAANTPLTQLVNEDPAKLSAAVRENDIVASEKRLRSTLALVLAETERGSDEMTNRSASDDQVGLSGALAGASSLAGSVLTSSTTRGERAVSAAESSDAKRGRSVSTKASIDAIAGRMNLEVLTSSLASSASSPSTISGSAGGASTGSSPLPPRKILTPQERTVMLQQEFLDTEETYYKSLQKLHDHFEGPLEASGLLTPEQCDTLFSRVRTQLLEMHKHLLETIKSSDRSSFSDGLLVIAPYLKLYTEYVNNHPAAISLLIELNANSKKFAALLKQLEQKPEVESQDLSSYLIRPIQRLPRYEMLLRDMVKYTTEETEHLKLSRLLEAVKKVNEHLNEAKRKRDNSTKMAAIQSNLILGKAKGTRSFLRDDTLLVKKVKKEKTTFAKHHFFLFNDILLDTVKNREGKFKLAQVYSLSETSFMKYEGETDTVALFHTSSPESAEEDLAKAIHVKADQGGDIDGWLQDALDAKSSLRAEASKDGRFHVAL</sequence>
<dbReference type="CDD" id="cd00160">
    <property type="entry name" value="RhoGEF"/>
    <property type="match status" value="1"/>
</dbReference>
<evidence type="ECO:0000259" key="3">
    <source>
        <dbReference type="PROSITE" id="PS50010"/>
    </source>
</evidence>
<organism evidence="4 5">
    <name type="scientific">Acanthamoeba castellanii (strain ATCC 30010 / Neff)</name>
    <dbReference type="NCBI Taxonomy" id="1257118"/>
    <lineage>
        <taxon>Eukaryota</taxon>
        <taxon>Amoebozoa</taxon>
        <taxon>Discosea</taxon>
        <taxon>Longamoebia</taxon>
        <taxon>Centramoebida</taxon>
        <taxon>Acanthamoebidae</taxon>
        <taxon>Acanthamoeba</taxon>
    </lineage>
</organism>
<proteinExistence type="predicted"/>
<dbReference type="GO" id="GO:0005085">
    <property type="term" value="F:guanyl-nucleotide exchange factor activity"/>
    <property type="evidence" value="ECO:0007669"/>
    <property type="project" value="InterPro"/>
</dbReference>
<accession>L8HJ05</accession>
<dbReference type="SMART" id="SM00325">
    <property type="entry name" value="RhoGEF"/>
    <property type="match status" value="1"/>
</dbReference>
<dbReference type="EMBL" id="KB007805">
    <property type="protein sequence ID" value="ELR25197.1"/>
    <property type="molecule type" value="Genomic_DNA"/>
</dbReference>
<feature type="region of interest" description="Disordered" evidence="2">
    <location>
        <begin position="211"/>
        <end position="237"/>
    </location>
</feature>
<feature type="compositionally biased region" description="Low complexity" evidence="2">
    <location>
        <begin position="407"/>
        <end position="416"/>
    </location>
</feature>
<keyword evidence="5" id="KW-1185">Reference proteome</keyword>
<evidence type="ECO:0000256" key="2">
    <source>
        <dbReference type="SAM" id="MobiDB-lite"/>
    </source>
</evidence>